<evidence type="ECO:0000259" key="15">
    <source>
        <dbReference type="SMART" id="SM00079"/>
    </source>
</evidence>
<evidence type="ECO:0000256" key="3">
    <source>
        <dbReference type="ARBA" id="ARBA00022448"/>
    </source>
</evidence>
<feature type="transmembrane region" description="Helical" evidence="14">
    <location>
        <begin position="621"/>
        <end position="641"/>
    </location>
</feature>
<dbReference type="Gene3D" id="3.40.190.10">
    <property type="entry name" value="Periplasmic binding protein-like II"/>
    <property type="match status" value="2"/>
</dbReference>
<comment type="similarity">
    <text evidence="2 13">Belongs to the glutamate-gated ion channel (TC 1.A.10.1) family.</text>
</comment>
<feature type="transmembrane region" description="Helical" evidence="14">
    <location>
        <begin position="590"/>
        <end position="609"/>
    </location>
</feature>
<keyword evidence="5" id="KW-0732">Signal</keyword>
<comment type="subcellular location">
    <subcellularLocation>
        <location evidence="1">Membrane</location>
        <topology evidence="1">Multi-pass membrane protein</topology>
    </subcellularLocation>
</comment>
<keyword evidence="7 13" id="KW-0406">Ion transport</keyword>
<dbReference type="Gene3D" id="3.40.50.2300">
    <property type="match status" value="3"/>
</dbReference>
<evidence type="ECO:0000256" key="6">
    <source>
        <dbReference type="ARBA" id="ARBA00022989"/>
    </source>
</evidence>
<dbReference type="PIRSF" id="PIRSF037090">
    <property type="entry name" value="Iontro_Glu-like_rcpt_pln"/>
    <property type="match status" value="1"/>
</dbReference>
<evidence type="ECO:0000256" key="1">
    <source>
        <dbReference type="ARBA" id="ARBA00004141"/>
    </source>
</evidence>
<evidence type="ECO:0000313" key="16">
    <source>
        <dbReference type="EMBL" id="KAK8551953.1"/>
    </source>
</evidence>
<evidence type="ECO:0000256" key="2">
    <source>
        <dbReference type="ARBA" id="ARBA00008685"/>
    </source>
</evidence>
<feature type="transmembrane region" description="Helical" evidence="14">
    <location>
        <begin position="809"/>
        <end position="830"/>
    </location>
</feature>
<sequence>MTTTIVESGRNDGDDCATKHDRTRIIGAVIDYSSRVGREQGVAMEIALQDFYPSTCWIQLVLRFKDSQGSSARAASSALELIGREGVQAIIGTITPQEATVVSEIGKATEDTPIVSLTSSPATDSTLLKNKLPFFVQMANDINLNIQCSVAIVNNFPWRKVTVIYEDNNGFTTDSGLITLLSDSLRVVGSEIDDHLAFLTQSSASQQDGVIEQELRKLRSKSNRVFIVAHSSIEFTVSLFEKAKQLGMMEKGYVWIVGDKIASLLDSVDASALYNMQGVLGCRTNFVDSAKYFRQFKTKFRKLYGTRYAEEEEYSNPSIYALRAYDAAWAIAEAMDKSRVNATSKELFKQILSSNFEGLSGRIRFRNNTVLQHQTFRIINVVGKSYREVAIWSPDFGFSSTSQKHGQNSKFGNMTTKELGPIYWPGGLQTVPKGWTSFGDDKPLKIGVPASGAFNQFVKVSYDEGINGSYVTGFSVEVFESVLKRLPYHLPYELVPFYGSYDDMVEEVYSKGLDAAVGDTEIMAYRYQYAEFSQPYLESGLIMVVTVKPDESKERWMFLKTFTRRMWLITIAMHTFIGFVIWLIEHAENPDLKSFGAMLWFSVTVLFFAQREPLRSNLSRIVLAPWLLAILIISASFTASLTSMMTISRLQPSVADIETLLKTNATVGCNGNSFIVRYLISVLGFKPNNIRKIDSINDYPDAFTNGDIQAAFFVVPHAKVFLAKYCKGFTMTGPTFKLGGFGFVFPKGSPLALEFSEAILKVIESGEMPRLEEYLLTSYKSCLPSTAVSGGSNSNSSSSSSLGPRPFDGLFLISGGISGFAFVVATVRLVRRHDHFIRAKLNGIRRWPFSFSRRM</sequence>
<evidence type="ECO:0000256" key="13">
    <source>
        <dbReference type="PIRNR" id="PIRNR037090"/>
    </source>
</evidence>
<keyword evidence="6 14" id="KW-1133">Transmembrane helix</keyword>
<keyword evidence="10" id="KW-0325">Glycoprotein</keyword>
<dbReference type="PANTHER" id="PTHR18966">
    <property type="entry name" value="IONOTROPIC GLUTAMATE RECEPTOR"/>
    <property type="match status" value="1"/>
</dbReference>
<comment type="caution">
    <text evidence="16">The sequence shown here is derived from an EMBL/GenBank/DDBJ whole genome shotgun (WGS) entry which is preliminary data.</text>
</comment>
<evidence type="ECO:0000256" key="14">
    <source>
        <dbReference type="SAM" id="Phobius"/>
    </source>
</evidence>
<dbReference type="InterPro" id="IPR001320">
    <property type="entry name" value="Iontro_rcpt_C"/>
</dbReference>
<dbReference type="InterPro" id="IPR017103">
    <property type="entry name" value="Iontropic_Glu_rcpt_pln"/>
</dbReference>
<evidence type="ECO:0000256" key="8">
    <source>
        <dbReference type="ARBA" id="ARBA00023136"/>
    </source>
</evidence>
<evidence type="ECO:0000256" key="9">
    <source>
        <dbReference type="ARBA" id="ARBA00023170"/>
    </source>
</evidence>
<keyword evidence="3 13" id="KW-0813">Transport</keyword>
<evidence type="ECO:0000256" key="7">
    <source>
        <dbReference type="ARBA" id="ARBA00023065"/>
    </source>
</evidence>
<evidence type="ECO:0000256" key="12">
    <source>
        <dbReference type="ARBA" id="ARBA00023303"/>
    </source>
</evidence>
<gene>
    <name evidence="16" type="ORF">V6N12_040570</name>
</gene>
<keyword evidence="4 14" id="KW-0812">Transmembrane</keyword>
<proteinExistence type="inferred from homology"/>
<dbReference type="CDD" id="cd13686">
    <property type="entry name" value="GluR_Plant"/>
    <property type="match status" value="1"/>
</dbReference>
<evidence type="ECO:0000256" key="5">
    <source>
        <dbReference type="ARBA" id="ARBA00022729"/>
    </source>
</evidence>
<dbReference type="Gene3D" id="1.10.287.70">
    <property type="match status" value="1"/>
</dbReference>
<evidence type="ECO:0000256" key="10">
    <source>
        <dbReference type="ARBA" id="ARBA00023180"/>
    </source>
</evidence>
<keyword evidence="8 13" id="KW-0472">Membrane</keyword>
<keyword evidence="11 13" id="KW-1071">Ligand-gated ion channel</keyword>
<keyword evidence="17" id="KW-1185">Reference proteome</keyword>
<dbReference type="EMBL" id="JBBPBM010000020">
    <property type="protein sequence ID" value="KAK8551953.1"/>
    <property type="molecule type" value="Genomic_DNA"/>
</dbReference>
<dbReference type="InterPro" id="IPR015683">
    <property type="entry name" value="Ionotropic_Glu_rcpt"/>
</dbReference>
<reference evidence="16 17" key="1">
    <citation type="journal article" date="2024" name="G3 (Bethesda)">
        <title>Genome assembly of Hibiscus sabdariffa L. provides insights into metabolisms of medicinal natural products.</title>
        <authorList>
            <person name="Kim T."/>
        </authorList>
    </citation>
    <scope>NUCLEOTIDE SEQUENCE [LARGE SCALE GENOMIC DNA]</scope>
    <source>
        <strain evidence="16">TK-2024</strain>
        <tissue evidence="16">Old leaves</tissue>
    </source>
</reference>
<organism evidence="16 17">
    <name type="scientific">Hibiscus sabdariffa</name>
    <name type="common">roselle</name>
    <dbReference type="NCBI Taxonomy" id="183260"/>
    <lineage>
        <taxon>Eukaryota</taxon>
        <taxon>Viridiplantae</taxon>
        <taxon>Streptophyta</taxon>
        <taxon>Embryophyta</taxon>
        <taxon>Tracheophyta</taxon>
        <taxon>Spermatophyta</taxon>
        <taxon>Magnoliopsida</taxon>
        <taxon>eudicotyledons</taxon>
        <taxon>Gunneridae</taxon>
        <taxon>Pentapetalae</taxon>
        <taxon>rosids</taxon>
        <taxon>malvids</taxon>
        <taxon>Malvales</taxon>
        <taxon>Malvaceae</taxon>
        <taxon>Malvoideae</taxon>
        <taxon>Hibiscus</taxon>
    </lineage>
</organism>
<evidence type="ECO:0000256" key="4">
    <source>
        <dbReference type="ARBA" id="ARBA00022692"/>
    </source>
</evidence>
<dbReference type="SUPFAM" id="SSF53822">
    <property type="entry name" value="Periplasmic binding protein-like I"/>
    <property type="match status" value="1"/>
</dbReference>
<dbReference type="Pfam" id="PF01094">
    <property type="entry name" value="ANF_receptor"/>
    <property type="match status" value="1"/>
</dbReference>
<name>A0ABR2E462_9ROSI</name>
<feature type="domain" description="Ionotropic glutamate receptor C-terminal" evidence="15">
    <location>
        <begin position="445"/>
        <end position="778"/>
    </location>
</feature>
<dbReference type="InterPro" id="IPR028082">
    <property type="entry name" value="Peripla_BP_I"/>
</dbReference>
<dbReference type="SUPFAM" id="SSF53850">
    <property type="entry name" value="Periplasmic binding protein-like II"/>
    <property type="match status" value="1"/>
</dbReference>
<comment type="function">
    <text evidence="13">Glutamate-gated receptor that probably acts as non-selective cation channel.</text>
</comment>
<keyword evidence="9 13" id="KW-0675">Receptor</keyword>
<evidence type="ECO:0000256" key="11">
    <source>
        <dbReference type="ARBA" id="ARBA00023286"/>
    </source>
</evidence>
<protein>
    <recommendedName>
        <fullName evidence="13">Glutamate receptor</fullName>
    </recommendedName>
</protein>
<evidence type="ECO:0000313" key="17">
    <source>
        <dbReference type="Proteomes" id="UP001472677"/>
    </source>
</evidence>
<keyword evidence="12 13" id="KW-0407">Ion channel</keyword>
<dbReference type="Pfam" id="PF00060">
    <property type="entry name" value="Lig_chan"/>
    <property type="match status" value="1"/>
</dbReference>
<dbReference type="InterPro" id="IPR044440">
    <property type="entry name" value="GABAb_receptor_plant_PBP1"/>
</dbReference>
<accession>A0ABR2E462</accession>
<feature type="transmembrane region" description="Helical" evidence="14">
    <location>
        <begin position="566"/>
        <end position="584"/>
    </location>
</feature>
<dbReference type="CDD" id="cd19990">
    <property type="entry name" value="PBP1_GABAb_receptor_plant"/>
    <property type="match status" value="1"/>
</dbReference>
<dbReference type="InterPro" id="IPR001828">
    <property type="entry name" value="ANF_lig-bd_rcpt"/>
</dbReference>
<dbReference type="SMART" id="SM00079">
    <property type="entry name" value="PBPe"/>
    <property type="match status" value="1"/>
</dbReference>
<dbReference type="Proteomes" id="UP001472677">
    <property type="component" value="Unassembled WGS sequence"/>
</dbReference>